<sequence>MKNNDTRERIYWRPYFTRYVLPLAVVVALLSAWVSDEAPIVREPYPMSAMEHRSTFRYQGSFNRDFNDLNDIQLTAALNKGVAPARTRQEMERRKGMVHICTNPNYVVEDLTHSVPYVVEDMADLLDEIGLAFIGELAKDTLPLYRPIITSVTRTEEDVKKLRRGNGNASENSTHQYGTTVDISWRRFDKVDHLDPRSLSDEELKHLLAIVLRRFHDDGRVYIKHERRQACFHMTVR</sequence>
<dbReference type="Proteomes" id="UP000297225">
    <property type="component" value="Unassembled WGS sequence"/>
</dbReference>
<dbReference type="OrthoDB" id="1523789at2"/>
<accession>A0A4Y8WPX0</accession>
<gene>
    <name evidence="1" type="ORF">E4P47_04800</name>
</gene>
<organism evidence="1 2">
    <name type="scientific">Porphyromonas levii</name>
    <dbReference type="NCBI Taxonomy" id="28114"/>
    <lineage>
        <taxon>Bacteria</taxon>
        <taxon>Pseudomonadati</taxon>
        <taxon>Bacteroidota</taxon>
        <taxon>Bacteroidia</taxon>
        <taxon>Bacteroidales</taxon>
        <taxon>Porphyromonadaceae</taxon>
        <taxon>Porphyromonas</taxon>
    </lineage>
</organism>
<protein>
    <submittedName>
        <fullName evidence="1">Uncharacterized protein</fullName>
    </submittedName>
</protein>
<evidence type="ECO:0000313" key="1">
    <source>
        <dbReference type="EMBL" id="TFH95333.1"/>
    </source>
</evidence>
<name>A0A4Y8WPX0_9PORP</name>
<dbReference type="InterPro" id="IPR043769">
    <property type="entry name" value="DUF5715"/>
</dbReference>
<proteinExistence type="predicted"/>
<evidence type="ECO:0000313" key="2">
    <source>
        <dbReference type="Proteomes" id="UP000297225"/>
    </source>
</evidence>
<dbReference type="EMBL" id="SPNC01000055">
    <property type="protein sequence ID" value="TFH95333.1"/>
    <property type="molecule type" value="Genomic_DNA"/>
</dbReference>
<dbReference type="STRING" id="1122973.GCA_000379925_01207"/>
<comment type="caution">
    <text evidence="1">The sequence shown here is derived from an EMBL/GenBank/DDBJ whole genome shotgun (WGS) entry which is preliminary data.</text>
</comment>
<dbReference type="SUPFAM" id="SSF55166">
    <property type="entry name" value="Hedgehog/DD-peptidase"/>
    <property type="match status" value="1"/>
</dbReference>
<dbReference type="RefSeq" id="WP_134849630.1">
    <property type="nucleotide sequence ID" value="NZ_CP197400.1"/>
</dbReference>
<dbReference type="Pfam" id="PF18979">
    <property type="entry name" value="DUF5715"/>
    <property type="match status" value="1"/>
</dbReference>
<dbReference type="InterPro" id="IPR009045">
    <property type="entry name" value="Zn_M74/Hedgehog-like"/>
</dbReference>
<dbReference type="AlphaFoldDB" id="A0A4Y8WPX0"/>
<reference evidence="1 2" key="1">
    <citation type="submission" date="2019-03" db="EMBL/GenBank/DDBJ databases">
        <title>Porphyromonas levii Isolated from the Uterus of Dairy Cows.</title>
        <authorList>
            <person name="Francis A.M."/>
        </authorList>
    </citation>
    <scope>NUCLEOTIDE SEQUENCE [LARGE SCALE GENOMIC DNA]</scope>
    <source>
        <strain evidence="1 2">AF5678</strain>
    </source>
</reference>
<keyword evidence="2" id="KW-1185">Reference proteome</keyword>